<evidence type="ECO:0000313" key="2">
    <source>
        <dbReference type="Proteomes" id="UP001162992"/>
    </source>
</evidence>
<protein>
    <submittedName>
        <fullName evidence="1">Uncharacterized protein</fullName>
    </submittedName>
</protein>
<dbReference type="EMBL" id="CM055097">
    <property type="protein sequence ID" value="KAJ7552817.1"/>
    <property type="molecule type" value="Genomic_DNA"/>
</dbReference>
<keyword evidence="2" id="KW-1185">Reference proteome</keyword>
<name>A0ACC2DFD0_DIPCM</name>
<organism evidence="1 2">
    <name type="scientific">Diphasiastrum complanatum</name>
    <name type="common">Issler's clubmoss</name>
    <name type="synonym">Lycopodium complanatum</name>
    <dbReference type="NCBI Taxonomy" id="34168"/>
    <lineage>
        <taxon>Eukaryota</taxon>
        <taxon>Viridiplantae</taxon>
        <taxon>Streptophyta</taxon>
        <taxon>Embryophyta</taxon>
        <taxon>Tracheophyta</taxon>
        <taxon>Lycopodiopsida</taxon>
        <taxon>Lycopodiales</taxon>
        <taxon>Lycopodiaceae</taxon>
        <taxon>Lycopodioideae</taxon>
        <taxon>Diphasiastrum</taxon>
    </lineage>
</organism>
<proteinExistence type="predicted"/>
<evidence type="ECO:0000313" key="1">
    <source>
        <dbReference type="EMBL" id="KAJ7552817.1"/>
    </source>
</evidence>
<dbReference type="Proteomes" id="UP001162992">
    <property type="component" value="Chromosome 6"/>
</dbReference>
<sequence>MAMAMAILDVIAVPRSSLRLTHHHRTLNASSPHHLLRQPPPLPFHVLKQQRKSKKHPGLRKACCVVVVCVSAPAVIINEEQANNRAVDSTELLACPICFEPLLRRGPLGVNIYRSAISRSAFSCKKCKKTYSNREVYLDLTVTAGSKTFKEVQPAGTELFRNPWVSFVYERGWRQSFSTSGFPGPDEELNMAQGFFKPRFGGVLLDVSCGSGLFSRRFVQSGAYSTIIALDYSENMLRQCYEFIKQDKSITTETIALVRADVARLPFASETIDAIHAGAALHCWPSPSSGVAEISRILRPGGIFVASTFLRPSNLGTELLKPLRQIFGQSFSRNVRYWEESELEDLVRSCGLVRYKSIRRGSFIMLSAKKPD</sequence>
<accession>A0ACC2DFD0</accession>
<gene>
    <name evidence="1" type="ORF">O6H91_06G071100</name>
</gene>
<reference evidence="2" key="1">
    <citation type="journal article" date="2024" name="Proc. Natl. Acad. Sci. U.S.A.">
        <title>Extraordinary preservation of gene collinearity over three hundred million years revealed in homosporous lycophytes.</title>
        <authorList>
            <person name="Li C."/>
            <person name="Wickell D."/>
            <person name="Kuo L.Y."/>
            <person name="Chen X."/>
            <person name="Nie B."/>
            <person name="Liao X."/>
            <person name="Peng D."/>
            <person name="Ji J."/>
            <person name="Jenkins J."/>
            <person name="Williams M."/>
            <person name="Shu S."/>
            <person name="Plott C."/>
            <person name="Barry K."/>
            <person name="Rajasekar S."/>
            <person name="Grimwood J."/>
            <person name="Han X."/>
            <person name="Sun S."/>
            <person name="Hou Z."/>
            <person name="He W."/>
            <person name="Dai G."/>
            <person name="Sun C."/>
            <person name="Schmutz J."/>
            <person name="Leebens-Mack J.H."/>
            <person name="Li F.W."/>
            <person name="Wang L."/>
        </authorList>
    </citation>
    <scope>NUCLEOTIDE SEQUENCE [LARGE SCALE GENOMIC DNA]</scope>
    <source>
        <strain evidence="2">cv. PW_Plant_1</strain>
    </source>
</reference>
<comment type="caution">
    <text evidence="1">The sequence shown here is derived from an EMBL/GenBank/DDBJ whole genome shotgun (WGS) entry which is preliminary data.</text>
</comment>